<name>A0A0F4YR45_RASE3</name>
<dbReference type="GeneID" id="25317615"/>
<protein>
    <submittedName>
        <fullName evidence="1">Uncharacterized protein</fullName>
    </submittedName>
</protein>
<keyword evidence="2" id="KW-1185">Reference proteome</keyword>
<dbReference type="OrthoDB" id="3558767at2759"/>
<sequence length="188" mass="21233">YKIGLILLKAMVTKSASNLSLVITTMEDFSASYLVEKKSIWESYIPFSNHMYDKEWARLVVHLVPTSPFNHPEGLEMLRDEIETFNPYMKLMRLPQWLADEPTRHQKAHSSIVIHLENEAMATRALKGGVRIAGVACRAATYCDGADTRDHVSGVVGGEGMDRQNTRPMTPSWGLISWLLLFPPNLVF</sequence>
<accession>A0A0F4YR45</accession>
<comment type="caution">
    <text evidence="1">The sequence shown here is derived from an EMBL/GenBank/DDBJ whole genome shotgun (WGS) entry which is preliminary data.</text>
</comment>
<dbReference type="RefSeq" id="XP_013327316.1">
    <property type="nucleotide sequence ID" value="XM_013471862.1"/>
</dbReference>
<evidence type="ECO:0000313" key="2">
    <source>
        <dbReference type="Proteomes" id="UP000053958"/>
    </source>
</evidence>
<dbReference type="AlphaFoldDB" id="A0A0F4YR45"/>
<dbReference type="Proteomes" id="UP000053958">
    <property type="component" value="Unassembled WGS sequence"/>
</dbReference>
<dbReference type="STRING" id="1408163.A0A0F4YR45"/>
<dbReference type="EMBL" id="LASV01000239">
    <property type="protein sequence ID" value="KKA20704.1"/>
    <property type="molecule type" value="Genomic_DNA"/>
</dbReference>
<feature type="non-terminal residue" evidence="1">
    <location>
        <position position="1"/>
    </location>
</feature>
<proteinExistence type="predicted"/>
<reference evidence="1 2" key="1">
    <citation type="submission" date="2015-04" db="EMBL/GenBank/DDBJ databases">
        <authorList>
            <person name="Heijne W.H."/>
            <person name="Fedorova N.D."/>
            <person name="Nierman W.C."/>
            <person name="Vollebregt A.W."/>
            <person name="Zhao Z."/>
            <person name="Wu L."/>
            <person name="Kumar M."/>
            <person name="Stam H."/>
            <person name="van den Berg M.A."/>
            <person name="Pel H.J."/>
        </authorList>
    </citation>
    <scope>NUCLEOTIDE SEQUENCE [LARGE SCALE GENOMIC DNA]</scope>
    <source>
        <strain evidence="1 2">CBS 393.64</strain>
    </source>
</reference>
<organism evidence="1 2">
    <name type="scientific">Rasamsonia emersonii (strain ATCC 16479 / CBS 393.64 / IMI 116815)</name>
    <dbReference type="NCBI Taxonomy" id="1408163"/>
    <lineage>
        <taxon>Eukaryota</taxon>
        <taxon>Fungi</taxon>
        <taxon>Dikarya</taxon>
        <taxon>Ascomycota</taxon>
        <taxon>Pezizomycotina</taxon>
        <taxon>Eurotiomycetes</taxon>
        <taxon>Eurotiomycetidae</taxon>
        <taxon>Eurotiales</taxon>
        <taxon>Trichocomaceae</taxon>
        <taxon>Rasamsonia</taxon>
    </lineage>
</organism>
<gene>
    <name evidence="1" type="ORF">T310_5270</name>
</gene>
<evidence type="ECO:0000313" key="1">
    <source>
        <dbReference type="EMBL" id="KKA20704.1"/>
    </source>
</evidence>